<dbReference type="AlphaFoldDB" id="A0A6L2PSD9"/>
<evidence type="ECO:0000256" key="3">
    <source>
        <dbReference type="SAM" id="Phobius"/>
    </source>
</evidence>
<name>A0A6L2PSD9_COPFO</name>
<feature type="transmembrane region" description="Helical" evidence="3">
    <location>
        <begin position="194"/>
        <end position="215"/>
    </location>
</feature>
<evidence type="ECO:0000313" key="4">
    <source>
        <dbReference type="EMBL" id="GFG34082.1"/>
    </source>
</evidence>
<gene>
    <name evidence="4" type="ORF">Cfor_07438</name>
</gene>
<feature type="transmembrane region" description="Helical" evidence="3">
    <location>
        <begin position="299"/>
        <end position="320"/>
    </location>
</feature>
<keyword evidence="3" id="KW-1133">Transmembrane helix</keyword>
<dbReference type="Pfam" id="PF00106">
    <property type="entry name" value="adh_short"/>
    <property type="match status" value="1"/>
</dbReference>
<dbReference type="GO" id="GO:0016491">
    <property type="term" value="F:oxidoreductase activity"/>
    <property type="evidence" value="ECO:0007669"/>
    <property type="project" value="UniProtKB-KW"/>
</dbReference>
<dbReference type="Gene3D" id="3.40.50.720">
    <property type="entry name" value="NAD(P)-binding Rossmann-like Domain"/>
    <property type="match status" value="1"/>
</dbReference>
<dbReference type="InterPro" id="IPR053011">
    <property type="entry name" value="SDR_family_member_7"/>
</dbReference>
<dbReference type="PROSITE" id="PS00061">
    <property type="entry name" value="ADH_SHORT"/>
    <property type="match status" value="1"/>
</dbReference>
<dbReference type="InterPro" id="IPR020904">
    <property type="entry name" value="Sc_DH/Rdtase_CS"/>
</dbReference>
<dbReference type="InterPro" id="IPR036291">
    <property type="entry name" value="NAD(P)-bd_dom_sf"/>
</dbReference>
<keyword evidence="3" id="KW-0812">Transmembrane</keyword>
<protein>
    <recommendedName>
        <fullName evidence="6">Dehydrogenase/reductase SDR family member 7</fullName>
    </recommendedName>
</protein>
<keyword evidence="5" id="KW-1185">Reference proteome</keyword>
<keyword evidence="3" id="KW-0472">Membrane</keyword>
<organism evidence="4 5">
    <name type="scientific">Coptotermes formosanus</name>
    <name type="common">Formosan subterranean termite</name>
    <dbReference type="NCBI Taxonomy" id="36987"/>
    <lineage>
        <taxon>Eukaryota</taxon>
        <taxon>Metazoa</taxon>
        <taxon>Ecdysozoa</taxon>
        <taxon>Arthropoda</taxon>
        <taxon>Hexapoda</taxon>
        <taxon>Insecta</taxon>
        <taxon>Pterygota</taxon>
        <taxon>Neoptera</taxon>
        <taxon>Polyneoptera</taxon>
        <taxon>Dictyoptera</taxon>
        <taxon>Blattodea</taxon>
        <taxon>Blattoidea</taxon>
        <taxon>Termitoidae</taxon>
        <taxon>Rhinotermitidae</taxon>
        <taxon>Coptotermes</taxon>
    </lineage>
</organism>
<evidence type="ECO:0000256" key="1">
    <source>
        <dbReference type="ARBA" id="ARBA00023002"/>
    </source>
</evidence>
<evidence type="ECO:0000256" key="2">
    <source>
        <dbReference type="RuleBase" id="RU000363"/>
    </source>
</evidence>
<evidence type="ECO:0000313" key="5">
    <source>
        <dbReference type="Proteomes" id="UP000502823"/>
    </source>
</evidence>
<dbReference type="OrthoDB" id="47007at2759"/>
<dbReference type="PANTHER" id="PTHR44269">
    <property type="entry name" value="DEHYDROGENASE/REDUCTASE SDR FAMILY MEMBER 7-RELATED"/>
    <property type="match status" value="1"/>
</dbReference>
<dbReference type="InterPro" id="IPR002347">
    <property type="entry name" value="SDR_fam"/>
</dbReference>
<dbReference type="EMBL" id="BLKM01000465">
    <property type="protein sequence ID" value="GFG34082.1"/>
    <property type="molecule type" value="Genomic_DNA"/>
</dbReference>
<comment type="caution">
    <text evidence="4">The sequence shown here is derived from an EMBL/GenBank/DDBJ whole genome shotgun (WGS) entry which is preliminary data.</text>
</comment>
<evidence type="ECO:0008006" key="6">
    <source>
        <dbReference type="Google" id="ProtNLM"/>
    </source>
</evidence>
<accession>A0A6L2PSD9</accession>
<sequence>MVKRTTGHRQLKSPPLIRGLIGFGWMRSNWPVLGNVDCDFGLVWAEKFGKPIDSLAGKVVWITGASSGIGEHLARALACAGVKLVLSARREHELERVKQKCLEIGKNLTEGDILILPMDVTAVQKHSEHFQQVISYFGQLDILVNNAGRSQRANWEDIDLTVDQEMFNLNVFGVLSLSRLAVKYFMKEKKGGHIVVMSSLAGVNATAFPFSASYAGAKYALHGYFNALHSEKTLSNISVTLLCPGPVFSNFLAECFTDKPGEKFGKPVEATDRRMTGERCGYLCAVAIANKLHEAWMALLPYIPLCYMFVYCPNIGNYLMRIMGPKLFLKIRDSKTKMGTKTE</sequence>
<dbReference type="InParanoid" id="A0A6L2PSD9"/>
<dbReference type="PANTHER" id="PTHR44269:SF1">
    <property type="entry name" value="DEHYDROGENASE_REDUCTASE SDR FAMILY MEMBER 7"/>
    <property type="match status" value="1"/>
</dbReference>
<comment type="similarity">
    <text evidence="2">Belongs to the short-chain dehydrogenases/reductases (SDR) family.</text>
</comment>
<dbReference type="PRINTS" id="PR00081">
    <property type="entry name" value="GDHRDH"/>
</dbReference>
<dbReference type="SUPFAM" id="SSF51735">
    <property type="entry name" value="NAD(P)-binding Rossmann-fold domains"/>
    <property type="match status" value="1"/>
</dbReference>
<reference evidence="5" key="1">
    <citation type="submission" date="2020-01" db="EMBL/GenBank/DDBJ databases">
        <title>Draft genome sequence of the Termite Coptotermes fromosanus.</title>
        <authorList>
            <person name="Itakura S."/>
            <person name="Yosikawa Y."/>
            <person name="Umezawa K."/>
        </authorList>
    </citation>
    <scope>NUCLEOTIDE SEQUENCE [LARGE SCALE GENOMIC DNA]</scope>
</reference>
<dbReference type="Proteomes" id="UP000502823">
    <property type="component" value="Unassembled WGS sequence"/>
</dbReference>
<dbReference type="PRINTS" id="PR00080">
    <property type="entry name" value="SDRFAMILY"/>
</dbReference>
<keyword evidence="1" id="KW-0560">Oxidoreductase</keyword>
<dbReference type="FunCoup" id="A0A6L2PSD9">
    <property type="interactions" value="173"/>
</dbReference>
<proteinExistence type="inferred from homology"/>